<feature type="region of interest" description="Disordered" evidence="1">
    <location>
        <begin position="433"/>
        <end position="494"/>
    </location>
</feature>
<organism evidence="3 4">
    <name type="scientific">Schizophyllum amplum</name>
    <dbReference type="NCBI Taxonomy" id="97359"/>
    <lineage>
        <taxon>Eukaryota</taxon>
        <taxon>Fungi</taxon>
        <taxon>Dikarya</taxon>
        <taxon>Basidiomycota</taxon>
        <taxon>Agaricomycotina</taxon>
        <taxon>Agaricomycetes</taxon>
        <taxon>Agaricomycetidae</taxon>
        <taxon>Agaricales</taxon>
        <taxon>Schizophyllaceae</taxon>
        <taxon>Schizophyllum</taxon>
    </lineage>
</organism>
<name>A0A550CZW6_9AGAR</name>
<proteinExistence type="predicted"/>
<evidence type="ECO:0000313" key="4">
    <source>
        <dbReference type="Proteomes" id="UP000320762"/>
    </source>
</evidence>
<dbReference type="AlphaFoldDB" id="A0A550CZW6"/>
<evidence type="ECO:0008006" key="5">
    <source>
        <dbReference type="Google" id="ProtNLM"/>
    </source>
</evidence>
<dbReference type="EMBL" id="VDMD01000244">
    <property type="protein sequence ID" value="TRM55208.1"/>
    <property type="molecule type" value="Genomic_DNA"/>
</dbReference>
<accession>A0A550CZW6</accession>
<dbReference type="OrthoDB" id="3269701at2759"/>
<evidence type="ECO:0000313" key="2">
    <source>
        <dbReference type="EMBL" id="TRM55208.1"/>
    </source>
</evidence>
<feature type="region of interest" description="Disordered" evidence="1">
    <location>
        <begin position="1"/>
        <end position="55"/>
    </location>
</feature>
<feature type="compositionally biased region" description="Low complexity" evidence="1">
    <location>
        <begin position="435"/>
        <end position="450"/>
    </location>
</feature>
<feature type="compositionally biased region" description="Polar residues" evidence="1">
    <location>
        <begin position="281"/>
        <end position="290"/>
    </location>
</feature>
<feature type="region of interest" description="Disordered" evidence="1">
    <location>
        <begin position="222"/>
        <end position="376"/>
    </location>
</feature>
<feature type="compositionally biased region" description="Basic and acidic residues" evidence="1">
    <location>
        <begin position="251"/>
        <end position="279"/>
    </location>
</feature>
<feature type="compositionally biased region" description="Low complexity" evidence="1">
    <location>
        <begin position="25"/>
        <end position="34"/>
    </location>
</feature>
<dbReference type="EMBL" id="VDMD01000001">
    <property type="protein sequence ID" value="TRM70338.1"/>
    <property type="molecule type" value="Genomic_DNA"/>
</dbReference>
<comment type="caution">
    <text evidence="3">The sequence shown here is derived from an EMBL/GenBank/DDBJ whole genome shotgun (WGS) entry which is preliminary data.</text>
</comment>
<evidence type="ECO:0000256" key="1">
    <source>
        <dbReference type="SAM" id="MobiDB-lite"/>
    </source>
</evidence>
<reference evidence="3" key="2">
    <citation type="submission" date="2019-06" db="EMBL/GenBank/DDBJ databases">
        <authorList>
            <consortium name="DOE Joint Genome Institute"/>
            <person name="Ahrendt S.R."/>
            <person name="Cantor M.N."/>
            <person name="Hua S.X."/>
        </authorList>
    </citation>
    <scope>NUCLEOTIDE SEQUENCE</scope>
    <source>
        <strain evidence="3">NL-1724</strain>
    </source>
</reference>
<gene>
    <name evidence="3" type="ORF">BD626DRAFT_477104</name>
    <name evidence="2" type="ORF">BD626DRAFT_531197</name>
</gene>
<dbReference type="Proteomes" id="UP000320762">
    <property type="component" value="Unassembled WGS sequence"/>
</dbReference>
<feature type="compositionally biased region" description="Low complexity" evidence="1">
    <location>
        <begin position="238"/>
        <end position="250"/>
    </location>
</feature>
<keyword evidence="4" id="KW-1185">Reference proteome</keyword>
<sequence length="494" mass="53368">MAGRKAAAPQATTKTDPKPKKVSKARAAALAMPADDGGTSDGGDEQEADPKERTRWTRGMELGIVTTISDNPAIQNSLFPPAKMATQGRKLKDANTLPKESAYWGLIDGTLKESEEYKAIWPSIASDAQKRKQWVNKTKGKLRKMVKTVNEWRETLGKTGEGLHSKDEVDTTKPNRFTNLHDACMADCPYFWELRNIIAERPNHVPQGVGNNSSAIDMSALQPQQPDLGTPSSADECPAPSEAGSPGPAEYDGHHEQSDADELRTEGISDDEAHSEPRETTIITHHSPNTAHPPIAVLPPDSDSDVEFPTEVSLPTSTTVTKRKAKDAATAAPATTKKTKLSTSGKGPKSRKSTPAAIPQGKGKAGPAEKLRDIGLAEEETERARLELDRVKVVAAADVKIAELKSKDKRKEAKAKYKLAELELKYKYKMAKAQTHLSSSSSDPSVTGPSTPYPSQFDSHLMPTPDRDAPFMPSFGAADDAFDGGEVQSWLDGT</sequence>
<reference evidence="3 4" key="1">
    <citation type="journal article" date="2019" name="New Phytol.">
        <title>Comparative genomics reveals unique wood-decay strategies and fruiting body development in the Schizophyllaceae.</title>
        <authorList>
            <person name="Almasi E."/>
            <person name="Sahu N."/>
            <person name="Krizsan K."/>
            <person name="Balint B."/>
            <person name="Kovacs G.M."/>
            <person name="Kiss B."/>
            <person name="Cseklye J."/>
            <person name="Drula E."/>
            <person name="Henrissat B."/>
            <person name="Nagy I."/>
            <person name="Chovatia M."/>
            <person name="Adam C."/>
            <person name="LaButti K."/>
            <person name="Lipzen A."/>
            <person name="Riley R."/>
            <person name="Grigoriev I.V."/>
            <person name="Nagy L.G."/>
        </authorList>
    </citation>
    <scope>NUCLEOTIDE SEQUENCE [LARGE SCALE GENOMIC DNA]</scope>
    <source>
        <strain evidence="3 4">NL-1724</strain>
    </source>
</reference>
<protein>
    <recommendedName>
        <fullName evidence="5">No apical meristem-associated C-terminal domain-containing protein</fullName>
    </recommendedName>
</protein>
<feature type="compositionally biased region" description="Polar residues" evidence="1">
    <location>
        <begin position="222"/>
        <end position="233"/>
    </location>
</feature>
<evidence type="ECO:0000313" key="3">
    <source>
        <dbReference type="EMBL" id="TRM70338.1"/>
    </source>
</evidence>